<feature type="region of interest" description="Disordered" evidence="1">
    <location>
        <begin position="351"/>
        <end position="410"/>
    </location>
</feature>
<reference evidence="3" key="1">
    <citation type="submission" date="2021-02" db="EMBL/GenBank/DDBJ databases">
        <authorList>
            <person name="Dougan E. K."/>
            <person name="Rhodes N."/>
            <person name="Thang M."/>
            <person name="Chan C."/>
        </authorList>
    </citation>
    <scope>NUCLEOTIDE SEQUENCE</scope>
</reference>
<evidence type="ECO:0000259" key="2">
    <source>
        <dbReference type="PROSITE" id="PS50053"/>
    </source>
</evidence>
<dbReference type="InterPro" id="IPR029071">
    <property type="entry name" value="Ubiquitin-like_domsf"/>
</dbReference>
<keyword evidence="4" id="KW-1185">Reference proteome</keyword>
<evidence type="ECO:0000313" key="4">
    <source>
        <dbReference type="Proteomes" id="UP000604046"/>
    </source>
</evidence>
<dbReference type="CDD" id="cd17039">
    <property type="entry name" value="Ubl_ubiquitin_like"/>
    <property type="match status" value="3"/>
</dbReference>
<sequence length="426" mass="46628">MPASYAARKKFRSCGSIQTEPIRLLDWAEEDAKLSELQVTDQPSLLFLCNGITGERVSLRLVLALRVAAVKRLAEGLFGLPAEEMKLSYKGRVLGNRQSLLDGGVEARQCIHITIATGVGHTRLLDILIDATRCGIAEPLTIQVRPCDLVIHAKNQVAELTGLALDSQRLTLSGHTLANERRLCDCGIRENSILQVTCTIGAASAPNPSVAVSGCRAPRAQMDACAKKHRCQGEWLFLTILQTWPPQCKKRLWLQKARTVGQLKERLKEFFQVSSDQQILVHSGRRLQNHHTLEYYNLEGGECIQLMVQGGPRVAAGPVALRAESPTYVTLPLPPKPVTKEAQDWVPRALPVTGSTPRRLLKNSDEESAEATQAEGPVRPLQLQEPQQDTAGDEPAHGEGEQGAETELPALLEQVSMALLAHAMAR</sequence>
<dbReference type="Gene3D" id="3.10.20.90">
    <property type="entry name" value="Phosphatidylinositol 3-kinase Catalytic Subunit, Chain A, domain 1"/>
    <property type="match status" value="3"/>
</dbReference>
<feature type="domain" description="Ubiquitin-like" evidence="2">
    <location>
        <begin position="52"/>
        <end position="120"/>
    </location>
</feature>
<comment type="caution">
    <text evidence="3">The sequence shown here is derived from an EMBL/GenBank/DDBJ whole genome shotgun (WGS) entry which is preliminary data.</text>
</comment>
<organism evidence="3 4">
    <name type="scientific">Symbiodinium natans</name>
    <dbReference type="NCBI Taxonomy" id="878477"/>
    <lineage>
        <taxon>Eukaryota</taxon>
        <taxon>Sar</taxon>
        <taxon>Alveolata</taxon>
        <taxon>Dinophyceae</taxon>
        <taxon>Suessiales</taxon>
        <taxon>Symbiodiniaceae</taxon>
        <taxon>Symbiodinium</taxon>
    </lineage>
</organism>
<dbReference type="OrthoDB" id="418432at2759"/>
<dbReference type="PROSITE" id="PS50053">
    <property type="entry name" value="UBIQUITIN_2"/>
    <property type="match status" value="3"/>
</dbReference>
<accession>A0A812PJE8</accession>
<dbReference type="Pfam" id="PF00240">
    <property type="entry name" value="ubiquitin"/>
    <property type="match status" value="3"/>
</dbReference>
<feature type="domain" description="Ubiquitin-like" evidence="2">
    <location>
        <begin position="125"/>
        <end position="196"/>
    </location>
</feature>
<dbReference type="SMART" id="SM00213">
    <property type="entry name" value="UBQ"/>
    <property type="match status" value="3"/>
</dbReference>
<dbReference type="SUPFAM" id="SSF54236">
    <property type="entry name" value="Ubiquitin-like"/>
    <property type="match status" value="3"/>
</dbReference>
<gene>
    <name evidence="3" type="primary">Ubc</name>
    <name evidence="3" type="ORF">SNAT2548_LOCUS18931</name>
</gene>
<dbReference type="AlphaFoldDB" id="A0A812PJE8"/>
<feature type="domain" description="Ubiquitin-like" evidence="2">
    <location>
        <begin position="254"/>
        <end position="309"/>
    </location>
</feature>
<dbReference type="GO" id="GO:0006511">
    <property type="term" value="P:ubiquitin-dependent protein catabolic process"/>
    <property type="evidence" value="ECO:0007669"/>
    <property type="project" value="TreeGrafter"/>
</dbReference>
<dbReference type="Proteomes" id="UP000604046">
    <property type="component" value="Unassembled WGS sequence"/>
</dbReference>
<name>A0A812PJE8_9DINO</name>
<dbReference type="InterPro" id="IPR000626">
    <property type="entry name" value="Ubiquitin-like_dom"/>
</dbReference>
<evidence type="ECO:0000256" key="1">
    <source>
        <dbReference type="SAM" id="MobiDB-lite"/>
    </source>
</evidence>
<dbReference type="InterPro" id="IPR015496">
    <property type="entry name" value="Ubiquilin"/>
</dbReference>
<protein>
    <submittedName>
        <fullName evidence="3">Ubc protein</fullName>
    </submittedName>
</protein>
<evidence type="ECO:0000313" key="3">
    <source>
        <dbReference type="EMBL" id="CAE7355932.1"/>
    </source>
</evidence>
<dbReference type="EMBL" id="CAJNDS010002159">
    <property type="protein sequence ID" value="CAE7355932.1"/>
    <property type="molecule type" value="Genomic_DNA"/>
</dbReference>
<proteinExistence type="predicted"/>
<dbReference type="PANTHER" id="PTHR10677:SF3">
    <property type="entry name" value="FI07626P-RELATED"/>
    <property type="match status" value="1"/>
</dbReference>
<dbReference type="GO" id="GO:0031593">
    <property type="term" value="F:polyubiquitin modification-dependent protein binding"/>
    <property type="evidence" value="ECO:0007669"/>
    <property type="project" value="TreeGrafter"/>
</dbReference>
<dbReference type="GO" id="GO:0005829">
    <property type="term" value="C:cytosol"/>
    <property type="evidence" value="ECO:0007669"/>
    <property type="project" value="TreeGrafter"/>
</dbReference>
<dbReference type="PANTHER" id="PTHR10677">
    <property type="entry name" value="UBIQUILIN"/>
    <property type="match status" value="1"/>
</dbReference>